<keyword evidence="1" id="KW-0472">Membrane</keyword>
<sequence length="319" mass="36229">MAESPKIQVVRGVPQGSVLGPVLFLLFINDLPKSPHGGDVCLFADDTSLSVSARNRPELEVKAYEGAGALQQWFDNNRLSLNIKKTQIIEFQISCRSKKDALNFFIDETEAIPSAGAKFLGIFLDENLKFYQQIDNVCKRLGSGIFVLKRLTTFADSKVLLAAYYGLIYPFLAYGVAVWGHESVRSVCIFKLQKRALRVIFRKPHRFSCRSLFRDNDILTFPSIYIFNTVLFVRKNYHLFVSGLSTHQHNLRGNRIAIPSHRTGFFEKHLIYNGTRLYNSLPGGLKEVRGLEAFKKGVRRFLVSQCYYSVGEYLMSHPG</sequence>
<dbReference type="Pfam" id="PF00078">
    <property type="entry name" value="RVT_1"/>
    <property type="match status" value="1"/>
</dbReference>
<feature type="domain" description="Reverse transcriptase" evidence="2">
    <location>
        <begin position="1"/>
        <end position="124"/>
    </location>
</feature>
<keyword evidence="1" id="KW-0812">Transmembrane</keyword>
<evidence type="ECO:0000313" key="4">
    <source>
        <dbReference type="EMBL" id="JAT18865.1"/>
    </source>
</evidence>
<gene>
    <name evidence="5" type="ORF">g.35611</name>
    <name evidence="6" type="ORF">g.35614</name>
    <name evidence="4" type="ORF">g.35617</name>
    <name evidence="3" type="ORF">g.35619</name>
</gene>
<dbReference type="PROSITE" id="PS50878">
    <property type="entry name" value="RT_POL"/>
    <property type="match status" value="1"/>
</dbReference>
<protein>
    <recommendedName>
        <fullName evidence="2">Reverse transcriptase domain-containing protein</fullName>
    </recommendedName>
</protein>
<dbReference type="EMBL" id="GEBQ01021112">
    <property type="protein sequence ID" value="JAT18865.1"/>
    <property type="molecule type" value="Transcribed_RNA"/>
</dbReference>
<dbReference type="EMBL" id="GEBQ01010702">
    <property type="protein sequence ID" value="JAT29275.1"/>
    <property type="molecule type" value="Transcribed_RNA"/>
</dbReference>
<evidence type="ECO:0000313" key="3">
    <source>
        <dbReference type="EMBL" id="JAT09014.1"/>
    </source>
</evidence>
<feature type="transmembrane region" description="Helical" evidence="1">
    <location>
        <begin position="159"/>
        <end position="180"/>
    </location>
</feature>
<evidence type="ECO:0000256" key="1">
    <source>
        <dbReference type="SAM" id="Phobius"/>
    </source>
</evidence>
<evidence type="ECO:0000259" key="2">
    <source>
        <dbReference type="PROSITE" id="PS50878"/>
    </source>
</evidence>
<name>A0A1B6M063_9HEMI</name>
<evidence type="ECO:0000313" key="6">
    <source>
        <dbReference type="EMBL" id="JAT32582.1"/>
    </source>
</evidence>
<dbReference type="InterPro" id="IPR000477">
    <property type="entry name" value="RT_dom"/>
</dbReference>
<accession>A0A1B6M063</accession>
<organism evidence="5">
    <name type="scientific">Graphocephala atropunctata</name>
    <dbReference type="NCBI Taxonomy" id="36148"/>
    <lineage>
        <taxon>Eukaryota</taxon>
        <taxon>Metazoa</taxon>
        <taxon>Ecdysozoa</taxon>
        <taxon>Arthropoda</taxon>
        <taxon>Hexapoda</taxon>
        <taxon>Insecta</taxon>
        <taxon>Pterygota</taxon>
        <taxon>Neoptera</taxon>
        <taxon>Paraneoptera</taxon>
        <taxon>Hemiptera</taxon>
        <taxon>Auchenorrhyncha</taxon>
        <taxon>Membracoidea</taxon>
        <taxon>Cicadellidae</taxon>
        <taxon>Cicadellinae</taxon>
        <taxon>Cicadellini</taxon>
        <taxon>Graphocephala</taxon>
    </lineage>
</organism>
<evidence type="ECO:0000313" key="5">
    <source>
        <dbReference type="EMBL" id="JAT29275.1"/>
    </source>
</evidence>
<keyword evidence="1" id="KW-1133">Transmembrane helix</keyword>
<dbReference type="EMBL" id="GEBQ01030963">
    <property type="protein sequence ID" value="JAT09014.1"/>
    <property type="molecule type" value="Transcribed_RNA"/>
</dbReference>
<proteinExistence type="predicted"/>
<dbReference type="AlphaFoldDB" id="A0A1B6M063"/>
<dbReference type="EMBL" id="GEBQ01007395">
    <property type="protein sequence ID" value="JAT32582.1"/>
    <property type="molecule type" value="Transcribed_RNA"/>
</dbReference>
<dbReference type="PANTHER" id="PTHR33332">
    <property type="entry name" value="REVERSE TRANSCRIPTASE DOMAIN-CONTAINING PROTEIN"/>
    <property type="match status" value="1"/>
</dbReference>
<reference evidence="5" key="1">
    <citation type="submission" date="2015-11" db="EMBL/GenBank/DDBJ databases">
        <title>De novo transcriptome assembly of four potential Pierce s Disease insect vectors from Arizona vineyards.</title>
        <authorList>
            <person name="Tassone E.E."/>
        </authorList>
    </citation>
    <scope>NUCLEOTIDE SEQUENCE</scope>
</reference>